<dbReference type="RefSeq" id="WP_125136441.1">
    <property type="nucleotide sequence ID" value="NZ_LR130778.1"/>
</dbReference>
<organism evidence="2 3">
    <name type="scientific">Petrocella atlantisensis</name>
    <dbReference type="NCBI Taxonomy" id="2173034"/>
    <lineage>
        <taxon>Bacteria</taxon>
        <taxon>Bacillati</taxon>
        <taxon>Bacillota</taxon>
        <taxon>Clostridia</taxon>
        <taxon>Lachnospirales</taxon>
        <taxon>Vallitaleaceae</taxon>
        <taxon>Petrocella</taxon>
    </lineage>
</organism>
<dbReference type="EMBL" id="LR130778">
    <property type="protein sequence ID" value="VDN47037.1"/>
    <property type="molecule type" value="Genomic_DNA"/>
</dbReference>
<dbReference type="Proteomes" id="UP000279029">
    <property type="component" value="Chromosome"/>
</dbReference>
<dbReference type="KEGG" id="cbar:PATL70BA_1162"/>
<dbReference type="SUPFAM" id="SSF55729">
    <property type="entry name" value="Acyl-CoA N-acyltransferases (Nat)"/>
    <property type="match status" value="1"/>
</dbReference>
<evidence type="ECO:0000313" key="2">
    <source>
        <dbReference type="EMBL" id="VDN47037.1"/>
    </source>
</evidence>
<keyword evidence="3" id="KW-1185">Reference proteome</keyword>
<dbReference type="AlphaFoldDB" id="A0A3P7PSF0"/>
<evidence type="ECO:0000313" key="3">
    <source>
        <dbReference type="Proteomes" id="UP000279029"/>
    </source>
</evidence>
<keyword evidence="2" id="KW-0808">Transferase</keyword>
<name>A0A3P7PSF0_9FIRM</name>
<dbReference type="Pfam" id="PF13673">
    <property type="entry name" value="Acetyltransf_10"/>
    <property type="match status" value="1"/>
</dbReference>
<gene>
    <name evidence="2" type="ORF">PATL70BA_1162</name>
</gene>
<proteinExistence type="predicted"/>
<dbReference type="InterPro" id="IPR016181">
    <property type="entry name" value="Acyl_CoA_acyltransferase"/>
</dbReference>
<accession>A0A3P7PSF0</accession>
<dbReference type="PROSITE" id="PS51186">
    <property type="entry name" value="GNAT"/>
    <property type="match status" value="1"/>
</dbReference>
<dbReference type="OrthoDB" id="88131at2"/>
<feature type="domain" description="N-acetyltransferase" evidence="1">
    <location>
        <begin position="1"/>
        <end position="129"/>
    </location>
</feature>
<reference evidence="2 3" key="1">
    <citation type="submission" date="2018-09" db="EMBL/GenBank/DDBJ databases">
        <authorList>
            <person name="Postec A."/>
        </authorList>
    </citation>
    <scope>NUCLEOTIDE SEQUENCE [LARGE SCALE GENOMIC DNA]</scope>
    <source>
        <strain evidence="2">70B-A</strain>
    </source>
</reference>
<dbReference type="GO" id="GO:0016747">
    <property type="term" value="F:acyltransferase activity, transferring groups other than amino-acyl groups"/>
    <property type="evidence" value="ECO:0007669"/>
    <property type="project" value="InterPro"/>
</dbReference>
<dbReference type="CDD" id="cd04301">
    <property type="entry name" value="NAT_SF"/>
    <property type="match status" value="1"/>
</dbReference>
<sequence length="129" mass="15261">MDIRRYCKEDEQQLFDMIREEGEEWLDYYSSEGYKKYIIALASSITYVAYMEDILCGYARCRDDDGFGIYVYDLLVKKTYRGNSIGKRLIEQACKDFSDQPVYVMSDVDPYYEKLGYKREGSIFEVNNS</sequence>
<dbReference type="InterPro" id="IPR000182">
    <property type="entry name" value="GNAT_dom"/>
</dbReference>
<dbReference type="Gene3D" id="3.40.630.30">
    <property type="match status" value="1"/>
</dbReference>
<protein>
    <submittedName>
        <fullName evidence="2">GNAT family N-acetyltransferase</fullName>
    </submittedName>
</protein>
<evidence type="ECO:0000259" key="1">
    <source>
        <dbReference type="PROSITE" id="PS51186"/>
    </source>
</evidence>